<name>A0A0E9QTL3_ANGAN</name>
<evidence type="ECO:0000313" key="1">
    <source>
        <dbReference type="EMBL" id="JAH19620.1"/>
    </source>
</evidence>
<sequence>MDSVLRYCNILYKAGFSPCMPTRKFQTEIQHKPLC</sequence>
<reference evidence="1" key="2">
    <citation type="journal article" date="2015" name="Fish Shellfish Immunol.">
        <title>Early steps in the European eel (Anguilla anguilla)-Vibrio vulnificus interaction in the gills: Role of the RtxA13 toxin.</title>
        <authorList>
            <person name="Callol A."/>
            <person name="Pajuelo D."/>
            <person name="Ebbesson L."/>
            <person name="Teles M."/>
            <person name="MacKenzie S."/>
            <person name="Amaro C."/>
        </authorList>
    </citation>
    <scope>NUCLEOTIDE SEQUENCE</scope>
</reference>
<dbReference type="AlphaFoldDB" id="A0A0E9QTL3"/>
<proteinExistence type="predicted"/>
<accession>A0A0E9QTL3</accession>
<dbReference type="EMBL" id="GBXM01088957">
    <property type="protein sequence ID" value="JAH19620.1"/>
    <property type="molecule type" value="Transcribed_RNA"/>
</dbReference>
<reference evidence="1" key="1">
    <citation type="submission" date="2014-11" db="EMBL/GenBank/DDBJ databases">
        <authorList>
            <person name="Amaro Gonzalez C."/>
        </authorList>
    </citation>
    <scope>NUCLEOTIDE SEQUENCE</scope>
</reference>
<organism evidence="1">
    <name type="scientific">Anguilla anguilla</name>
    <name type="common">European freshwater eel</name>
    <name type="synonym">Muraena anguilla</name>
    <dbReference type="NCBI Taxonomy" id="7936"/>
    <lineage>
        <taxon>Eukaryota</taxon>
        <taxon>Metazoa</taxon>
        <taxon>Chordata</taxon>
        <taxon>Craniata</taxon>
        <taxon>Vertebrata</taxon>
        <taxon>Euteleostomi</taxon>
        <taxon>Actinopterygii</taxon>
        <taxon>Neopterygii</taxon>
        <taxon>Teleostei</taxon>
        <taxon>Anguilliformes</taxon>
        <taxon>Anguillidae</taxon>
        <taxon>Anguilla</taxon>
    </lineage>
</organism>
<protein>
    <submittedName>
        <fullName evidence="1">Uncharacterized protein</fullName>
    </submittedName>
</protein>